<keyword evidence="2" id="KW-1185">Reference proteome</keyword>
<comment type="caution">
    <text evidence="1">The sequence shown here is derived from an EMBL/GenBank/DDBJ whole genome shotgun (WGS) entry which is preliminary data.</text>
</comment>
<organism evidence="1 2">
    <name type="scientific">Crepidotus variabilis</name>
    <dbReference type="NCBI Taxonomy" id="179855"/>
    <lineage>
        <taxon>Eukaryota</taxon>
        <taxon>Fungi</taxon>
        <taxon>Dikarya</taxon>
        <taxon>Basidiomycota</taxon>
        <taxon>Agaricomycotina</taxon>
        <taxon>Agaricomycetes</taxon>
        <taxon>Agaricomycetidae</taxon>
        <taxon>Agaricales</taxon>
        <taxon>Agaricineae</taxon>
        <taxon>Crepidotaceae</taxon>
        <taxon>Crepidotus</taxon>
    </lineage>
</organism>
<sequence length="262" mass="28972">MNQRPRVQLIYPKSKQDYLQRNGKRNVLFGTTLLGSDDEQRLLGHFAPRLQDDEGEPNDIWLLPNSNDATMTATLILYTRSQSVSTTHRSPFEPSLVLSYILPTIIRLSVLGTLKACSSIPSQKALALLLNLTPMLAQHPLEAPLENLADSYSETRQLNNTQTSTPADLIVTSSSPNCANSFRTLIPLCSLPTNTLLLPSCGIEDNRQCFWLTRCIGTGSTGNSGNVISQIPIVYIWLKLLNICIALMPGADNDLRLNFMCI</sequence>
<proteinExistence type="predicted"/>
<evidence type="ECO:0000313" key="1">
    <source>
        <dbReference type="EMBL" id="KAF9532747.1"/>
    </source>
</evidence>
<protein>
    <submittedName>
        <fullName evidence="1">Uncharacterized protein</fullName>
    </submittedName>
</protein>
<evidence type="ECO:0000313" key="2">
    <source>
        <dbReference type="Proteomes" id="UP000807306"/>
    </source>
</evidence>
<name>A0A9P6EPG2_9AGAR</name>
<gene>
    <name evidence="1" type="ORF">CPB83DRAFT_580012</name>
</gene>
<dbReference type="AlphaFoldDB" id="A0A9P6EPG2"/>
<dbReference type="Proteomes" id="UP000807306">
    <property type="component" value="Unassembled WGS sequence"/>
</dbReference>
<reference evidence="1" key="1">
    <citation type="submission" date="2020-11" db="EMBL/GenBank/DDBJ databases">
        <authorList>
            <consortium name="DOE Joint Genome Institute"/>
            <person name="Ahrendt S."/>
            <person name="Riley R."/>
            <person name="Andreopoulos W."/>
            <person name="Labutti K."/>
            <person name="Pangilinan J."/>
            <person name="Ruiz-Duenas F.J."/>
            <person name="Barrasa J.M."/>
            <person name="Sanchez-Garcia M."/>
            <person name="Camarero S."/>
            <person name="Miyauchi S."/>
            <person name="Serrano A."/>
            <person name="Linde D."/>
            <person name="Babiker R."/>
            <person name="Drula E."/>
            <person name="Ayuso-Fernandez I."/>
            <person name="Pacheco R."/>
            <person name="Padilla G."/>
            <person name="Ferreira P."/>
            <person name="Barriuso J."/>
            <person name="Kellner H."/>
            <person name="Castanera R."/>
            <person name="Alfaro M."/>
            <person name="Ramirez L."/>
            <person name="Pisabarro A.G."/>
            <person name="Kuo A."/>
            <person name="Tritt A."/>
            <person name="Lipzen A."/>
            <person name="He G."/>
            <person name="Yan M."/>
            <person name="Ng V."/>
            <person name="Cullen D."/>
            <person name="Martin F."/>
            <person name="Rosso M.-N."/>
            <person name="Henrissat B."/>
            <person name="Hibbett D."/>
            <person name="Martinez A.T."/>
            <person name="Grigoriev I.V."/>
        </authorList>
    </citation>
    <scope>NUCLEOTIDE SEQUENCE</scope>
    <source>
        <strain evidence="1">CBS 506.95</strain>
    </source>
</reference>
<dbReference type="EMBL" id="MU157830">
    <property type="protein sequence ID" value="KAF9532747.1"/>
    <property type="molecule type" value="Genomic_DNA"/>
</dbReference>
<accession>A0A9P6EPG2</accession>